<feature type="region of interest" description="Disordered" evidence="1">
    <location>
        <begin position="146"/>
        <end position="231"/>
    </location>
</feature>
<proteinExistence type="predicted"/>
<keyword evidence="2" id="KW-0732">Signal</keyword>
<comment type="caution">
    <text evidence="3">The sequence shown here is derived from an EMBL/GenBank/DDBJ whole genome shotgun (WGS) entry which is preliminary data.</text>
</comment>
<protein>
    <submittedName>
        <fullName evidence="3">Uncharacterized protein</fullName>
    </submittedName>
</protein>
<feature type="signal peptide" evidence="2">
    <location>
        <begin position="1"/>
        <end position="19"/>
    </location>
</feature>
<keyword evidence="4" id="KW-1185">Reference proteome</keyword>
<dbReference type="AlphaFoldDB" id="A0AAN7Q5U0"/>
<evidence type="ECO:0000256" key="1">
    <source>
        <dbReference type="SAM" id="MobiDB-lite"/>
    </source>
</evidence>
<feature type="chain" id="PRO_5042870412" evidence="2">
    <location>
        <begin position="20"/>
        <end position="231"/>
    </location>
</feature>
<organism evidence="3 4">
    <name type="scientific">Aquatica leii</name>
    <dbReference type="NCBI Taxonomy" id="1421715"/>
    <lineage>
        <taxon>Eukaryota</taxon>
        <taxon>Metazoa</taxon>
        <taxon>Ecdysozoa</taxon>
        <taxon>Arthropoda</taxon>
        <taxon>Hexapoda</taxon>
        <taxon>Insecta</taxon>
        <taxon>Pterygota</taxon>
        <taxon>Neoptera</taxon>
        <taxon>Endopterygota</taxon>
        <taxon>Coleoptera</taxon>
        <taxon>Polyphaga</taxon>
        <taxon>Elateriformia</taxon>
        <taxon>Elateroidea</taxon>
        <taxon>Lampyridae</taxon>
        <taxon>Luciolinae</taxon>
        <taxon>Aquatica</taxon>
    </lineage>
</organism>
<evidence type="ECO:0000313" key="3">
    <source>
        <dbReference type="EMBL" id="KAK4886699.1"/>
    </source>
</evidence>
<feature type="compositionally biased region" description="Polar residues" evidence="1">
    <location>
        <begin position="164"/>
        <end position="181"/>
    </location>
</feature>
<evidence type="ECO:0000313" key="4">
    <source>
        <dbReference type="Proteomes" id="UP001353858"/>
    </source>
</evidence>
<reference evidence="4" key="1">
    <citation type="submission" date="2023-01" db="EMBL/GenBank/DDBJ databases">
        <title>Key to firefly adult light organ development and bioluminescence: homeobox transcription factors regulate luciferase expression and transportation to peroxisome.</title>
        <authorList>
            <person name="Fu X."/>
        </authorList>
    </citation>
    <scope>NUCLEOTIDE SEQUENCE [LARGE SCALE GENOMIC DNA]</scope>
</reference>
<gene>
    <name evidence="3" type="ORF">RN001_002970</name>
</gene>
<evidence type="ECO:0000256" key="2">
    <source>
        <dbReference type="SAM" id="SignalP"/>
    </source>
</evidence>
<sequence length="231" mass="25166">MKRFVSALFLIYYLALVYGKPGLIIAGDDFGSNEENIGKNAHFELMGVPDIHGYGGLQYPKLNIQDLGTVYQGAIPPKIVKISSTVALRIPKPYPVKIPHKVPYPVHIDKPYPVPVTHLIKVPHAVPVEVIKNVPVPVEVPKPYPVPQSEYSQSHGSGGLDSYGGSNVHNNYNNQHQSLTSGGFEDSSGYGQGYNGYNSQDSYSQGHEDGLSSAASSNNNYEVKQNQDENS</sequence>
<dbReference type="Proteomes" id="UP001353858">
    <property type="component" value="Unassembled WGS sequence"/>
</dbReference>
<accession>A0AAN7Q5U0</accession>
<feature type="compositionally biased region" description="Polar residues" evidence="1">
    <location>
        <begin position="213"/>
        <end position="231"/>
    </location>
</feature>
<name>A0AAN7Q5U0_9COLE</name>
<dbReference type="EMBL" id="JARPUR010000001">
    <property type="protein sequence ID" value="KAK4886699.1"/>
    <property type="molecule type" value="Genomic_DNA"/>
</dbReference>